<dbReference type="STRING" id="483937.AMQ84_27935"/>
<dbReference type="GO" id="GO:0030246">
    <property type="term" value="F:carbohydrate binding"/>
    <property type="evidence" value="ECO:0007669"/>
    <property type="project" value="InterPro"/>
</dbReference>
<accession>A0A0E3WG79</accession>
<dbReference type="Gene3D" id="3.20.20.80">
    <property type="entry name" value="Glycosidases"/>
    <property type="match status" value="1"/>
</dbReference>
<dbReference type="Pfam" id="PF17137">
    <property type="entry name" value="DUF5110"/>
    <property type="match status" value="1"/>
</dbReference>
<sequence length="825" mass="94080">MESSEAIRPEKMGPLVMKETWNTPGSFVSWERSENIYIVRGECGGIVFVFLNDEMFRMKVFRDKVPDLTTTAAVLAESCVPHLFPVEENDGQLIFTTSAIRLIIEKPSLLLRVENMDGKVIMQQNLTSWNPRGASHAEYDMQPDSHFYGLGEKASFLDKRGERYTNWNTDVFAPHLPEIEALYESIPLLIHVHGTLAYGLFLDNPGRSDFDMRSHGVAFTIGCSTGAYDIYFINGPEMKDVVTRYTSLTGRIALPPKWAIGYHQSRYSYMNQQEVLQLARTFREKNIPCDVIYLDIHYMDEYRVFTFDPVHFPEPGKMIDELRGLGVRIIPIVDPGVKKDPNYEVYKQGVLEKHFCRRLEGDIFFGEVWPGISAFPDFSDVRTAEWWGDLHKYYTDLGIQGIWNDMNEPAVFNESKTMDLDVMHFNNGRPVTHEEYHNLYGMMMSKATYEGLAEHMGSERPFVLTRAGYAGIQRYAAVWTGDNRSFWEHMAMAMPMVLNMGLSGLAFSGPDIGGFAHHTSAQLLVRWTQMGVFFPYCRNHSSIGTLRQEPWSFGEEVEGILREFIGLRYRWMPHLYNLFHEAEMTGLPVIRPLILEYPRDPHVTNLCDQFLLGDNVLIAPVYRPDTDHRSVYLPEGQWISYWDGEVHTGGRHILAAAPLRIMPMYIKAGTFVAEGPLKQYALEDTPETVTFHLYGAEAESGFYAACTLYEDDGHSFSYKKGHYSELSVHAAGEEGELRLSWTYTVREYAPRREMLRFALCYPKFSAASVDGLTEISLEQLEEGRTGWARNGKNGALIIQVNDEPHGGELRIVAAKAKKNLIVGDK</sequence>
<evidence type="ECO:0000313" key="9">
    <source>
        <dbReference type="EMBL" id="CQR52076.1"/>
    </source>
</evidence>
<evidence type="ECO:0000259" key="5">
    <source>
        <dbReference type="Pfam" id="PF01055"/>
    </source>
</evidence>
<dbReference type="KEGG" id="pri:PRIO_0631"/>
<dbReference type="GO" id="GO:0005975">
    <property type="term" value="P:carbohydrate metabolic process"/>
    <property type="evidence" value="ECO:0007669"/>
    <property type="project" value="InterPro"/>
</dbReference>
<dbReference type="HOGENOM" id="CLU_000631_7_2_9"/>
<dbReference type="CDD" id="cd06604">
    <property type="entry name" value="GH31_glucosidase_II_MalA"/>
    <property type="match status" value="1"/>
</dbReference>
<dbReference type="EMBL" id="LN831776">
    <property type="protein sequence ID" value="CQR52076.1"/>
    <property type="molecule type" value="Genomic_DNA"/>
</dbReference>
<dbReference type="GO" id="GO:0004558">
    <property type="term" value="F:alpha-1,4-glucosidase activity"/>
    <property type="evidence" value="ECO:0007669"/>
    <property type="project" value="UniProtKB-EC"/>
</dbReference>
<dbReference type="InterPro" id="IPR033403">
    <property type="entry name" value="DUF5110"/>
</dbReference>
<dbReference type="Gene3D" id="2.60.40.1180">
    <property type="entry name" value="Golgi alpha-mannosidase II"/>
    <property type="match status" value="2"/>
</dbReference>
<keyword evidence="2 4" id="KW-0378">Hydrolase</keyword>
<evidence type="ECO:0000256" key="3">
    <source>
        <dbReference type="ARBA" id="ARBA00023295"/>
    </source>
</evidence>
<dbReference type="PANTHER" id="PTHR22762:SF166">
    <property type="entry name" value="ALPHA-GLUCOSIDASE"/>
    <property type="match status" value="1"/>
</dbReference>
<keyword evidence="3 4" id="KW-0326">Glycosidase</keyword>
<dbReference type="PATRIC" id="fig|1073571.4.peg.652"/>
<dbReference type="AlphaFoldDB" id="A0A0E3WG79"/>
<protein>
    <submittedName>
        <fullName evidence="9">Alpha-glucosidase 2</fullName>
        <ecNumber evidence="9">3.2.1.20</ecNumber>
    </submittedName>
</protein>
<evidence type="ECO:0000256" key="4">
    <source>
        <dbReference type="RuleBase" id="RU361185"/>
    </source>
</evidence>
<dbReference type="PANTHER" id="PTHR22762">
    <property type="entry name" value="ALPHA-GLUCOSIDASE"/>
    <property type="match status" value="1"/>
</dbReference>
<evidence type="ECO:0000256" key="1">
    <source>
        <dbReference type="ARBA" id="ARBA00007806"/>
    </source>
</evidence>
<feature type="domain" description="Glycoside hydrolase family 31 TIM barrel" evidence="5">
    <location>
        <begin position="253"/>
        <end position="578"/>
    </location>
</feature>
<evidence type="ECO:0000259" key="7">
    <source>
        <dbReference type="Pfam" id="PF17137"/>
    </source>
</evidence>
<feature type="domain" description="DUF5110" evidence="7">
    <location>
        <begin position="689"/>
        <end position="750"/>
    </location>
</feature>
<dbReference type="InterPro" id="IPR000322">
    <property type="entry name" value="Glyco_hydro_31_TIM"/>
</dbReference>
<dbReference type="Pfam" id="PF21365">
    <property type="entry name" value="Glyco_hydro_31_3rd"/>
    <property type="match status" value="1"/>
</dbReference>
<dbReference type="CDD" id="cd14752">
    <property type="entry name" value="GH31_N"/>
    <property type="match status" value="1"/>
</dbReference>
<gene>
    <name evidence="9" type="ORF">PRIO_0631</name>
</gene>
<evidence type="ECO:0000313" key="10">
    <source>
        <dbReference type="Proteomes" id="UP000033163"/>
    </source>
</evidence>
<dbReference type="SUPFAM" id="SSF51445">
    <property type="entry name" value="(Trans)glycosidases"/>
    <property type="match status" value="1"/>
</dbReference>
<dbReference type="InterPro" id="IPR013780">
    <property type="entry name" value="Glyco_hydro_b"/>
</dbReference>
<evidence type="ECO:0000256" key="2">
    <source>
        <dbReference type="ARBA" id="ARBA00022801"/>
    </source>
</evidence>
<comment type="similarity">
    <text evidence="1 4">Belongs to the glycosyl hydrolase 31 family.</text>
</comment>
<feature type="domain" description="Glycosyl hydrolase family 31 C-terminal" evidence="8">
    <location>
        <begin position="586"/>
        <end position="670"/>
    </location>
</feature>
<dbReference type="InterPro" id="IPR017853">
    <property type="entry name" value="GH"/>
</dbReference>
<proteinExistence type="inferred from homology"/>
<evidence type="ECO:0000259" key="8">
    <source>
        <dbReference type="Pfam" id="PF21365"/>
    </source>
</evidence>
<dbReference type="InterPro" id="IPR025887">
    <property type="entry name" value="Glyco_hydro_31_N_dom"/>
</dbReference>
<dbReference type="Pfam" id="PF13802">
    <property type="entry name" value="Gal_mutarotas_2"/>
    <property type="match status" value="1"/>
</dbReference>
<dbReference type="Gene3D" id="2.60.40.1760">
    <property type="entry name" value="glycosyl hydrolase (family 31)"/>
    <property type="match status" value="1"/>
</dbReference>
<dbReference type="InterPro" id="IPR030458">
    <property type="entry name" value="Glyco_hydro_31_AS"/>
</dbReference>
<dbReference type="Proteomes" id="UP000033163">
    <property type="component" value="Chromosome I"/>
</dbReference>
<dbReference type="RefSeq" id="WP_020425797.1">
    <property type="nucleotide sequence ID" value="NZ_AGBD01000033.1"/>
</dbReference>
<dbReference type="SUPFAM" id="SSF51011">
    <property type="entry name" value="Glycosyl hydrolase domain"/>
    <property type="match status" value="1"/>
</dbReference>
<dbReference type="SUPFAM" id="SSF74650">
    <property type="entry name" value="Galactose mutarotase-like"/>
    <property type="match status" value="1"/>
</dbReference>
<reference evidence="10" key="1">
    <citation type="submission" date="2015-03" db="EMBL/GenBank/DDBJ databases">
        <authorList>
            <person name="Wibberg D."/>
        </authorList>
    </citation>
    <scope>NUCLEOTIDE SEQUENCE [LARGE SCALE GENOMIC DNA]</scope>
</reference>
<feature type="domain" description="Glycoside hydrolase family 31 N-terminal" evidence="6">
    <location>
        <begin position="48"/>
        <end position="211"/>
    </location>
</feature>
<dbReference type="InterPro" id="IPR048395">
    <property type="entry name" value="Glyco_hydro_31_C"/>
</dbReference>
<dbReference type="Pfam" id="PF01055">
    <property type="entry name" value="Glyco_hydro_31_2nd"/>
    <property type="match status" value="1"/>
</dbReference>
<dbReference type="InterPro" id="IPR011013">
    <property type="entry name" value="Gal_mutarotase_sf_dom"/>
</dbReference>
<dbReference type="EC" id="3.2.1.20" evidence="9"/>
<evidence type="ECO:0000259" key="6">
    <source>
        <dbReference type="Pfam" id="PF13802"/>
    </source>
</evidence>
<dbReference type="PROSITE" id="PS00129">
    <property type="entry name" value="GLYCOSYL_HYDROL_F31_1"/>
    <property type="match status" value="1"/>
</dbReference>
<organism evidence="9 10">
    <name type="scientific">Paenibacillus riograndensis SBR5</name>
    <dbReference type="NCBI Taxonomy" id="1073571"/>
    <lineage>
        <taxon>Bacteria</taxon>
        <taxon>Bacillati</taxon>
        <taxon>Bacillota</taxon>
        <taxon>Bacilli</taxon>
        <taxon>Bacillales</taxon>
        <taxon>Paenibacillaceae</taxon>
        <taxon>Paenibacillus</taxon>
        <taxon>Paenibacillus sonchi group</taxon>
    </lineage>
</organism>
<name>A0A0E3WG79_9BACL</name>